<feature type="region of interest" description="Disordered" evidence="1">
    <location>
        <begin position="1"/>
        <end position="136"/>
    </location>
</feature>
<dbReference type="AlphaFoldDB" id="A0AAV7NYP1"/>
<feature type="compositionally biased region" description="Low complexity" evidence="1">
    <location>
        <begin position="156"/>
        <end position="165"/>
    </location>
</feature>
<feature type="region of interest" description="Disordered" evidence="1">
    <location>
        <begin position="181"/>
        <end position="209"/>
    </location>
</feature>
<organism evidence="2 3">
    <name type="scientific">Pleurodeles waltl</name>
    <name type="common">Iberian ribbed newt</name>
    <dbReference type="NCBI Taxonomy" id="8319"/>
    <lineage>
        <taxon>Eukaryota</taxon>
        <taxon>Metazoa</taxon>
        <taxon>Chordata</taxon>
        <taxon>Craniata</taxon>
        <taxon>Vertebrata</taxon>
        <taxon>Euteleostomi</taxon>
        <taxon>Amphibia</taxon>
        <taxon>Batrachia</taxon>
        <taxon>Caudata</taxon>
        <taxon>Salamandroidea</taxon>
        <taxon>Salamandridae</taxon>
        <taxon>Pleurodelinae</taxon>
        <taxon>Pleurodeles</taxon>
    </lineage>
</organism>
<name>A0AAV7NYP1_PLEWA</name>
<evidence type="ECO:0000313" key="2">
    <source>
        <dbReference type="EMBL" id="KAJ1120157.1"/>
    </source>
</evidence>
<accession>A0AAV7NYP1</accession>
<comment type="caution">
    <text evidence="2">The sequence shown here is derived from an EMBL/GenBank/DDBJ whole genome shotgun (WGS) entry which is preliminary data.</text>
</comment>
<evidence type="ECO:0000313" key="3">
    <source>
        <dbReference type="Proteomes" id="UP001066276"/>
    </source>
</evidence>
<evidence type="ECO:0000256" key="1">
    <source>
        <dbReference type="SAM" id="MobiDB-lite"/>
    </source>
</evidence>
<protein>
    <submittedName>
        <fullName evidence="2">Uncharacterized protein</fullName>
    </submittedName>
</protein>
<keyword evidence="3" id="KW-1185">Reference proteome</keyword>
<proteinExistence type="predicted"/>
<dbReference type="EMBL" id="JANPWB010000012">
    <property type="protein sequence ID" value="KAJ1120157.1"/>
    <property type="molecule type" value="Genomic_DNA"/>
</dbReference>
<dbReference type="Proteomes" id="UP001066276">
    <property type="component" value="Chromosome 8"/>
</dbReference>
<gene>
    <name evidence="2" type="ORF">NDU88_008332</name>
</gene>
<feature type="compositionally biased region" description="Polar residues" evidence="1">
    <location>
        <begin position="1"/>
        <end position="27"/>
    </location>
</feature>
<sequence length="209" mass="21331">MRQVASPSRGPSSLQLQLGLTDHSTNVGGPHASPPPAIQAPACQAGSATAPPGCSGPRSPPQQKSGCTMRPWPHSKCGPGAAQASPAAAEDRPCTPVRRASPTPQLTGGRAPPGVFAAISPQESGSTSLPERGHRHSAQLWEAACVTTNSLPRPMGLRGRPLAPALRDRAPPLGSIAYMQKARAPTSPQVTPKQAGAEQGQIGPRAGRA</sequence>
<reference evidence="2" key="1">
    <citation type="journal article" date="2022" name="bioRxiv">
        <title>Sequencing and chromosome-scale assembly of the giantPleurodeles waltlgenome.</title>
        <authorList>
            <person name="Brown T."/>
            <person name="Elewa A."/>
            <person name="Iarovenko S."/>
            <person name="Subramanian E."/>
            <person name="Araus A.J."/>
            <person name="Petzold A."/>
            <person name="Susuki M."/>
            <person name="Suzuki K.-i.T."/>
            <person name="Hayashi T."/>
            <person name="Toyoda A."/>
            <person name="Oliveira C."/>
            <person name="Osipova E."/>
            <person name="Leigh N.D."/>
            <person name="Simon A."/>
            <person name="Yun M.H."/>
        </authorList>
    </citation>
    <scope>NUCLEOTIDE SEQUENCE</scope>
    <source>
        <strain evidence="2">20211129_DDA</strain>
        <tissue evidence="2">Liver</tissue>
    </source>
</reference>
<feature type="compositionally biased region" description="Low complexity" evidence="1">
    <location>
        <begin position="78"/>
        <end position="88"/>
    </location>
</feature>
<feature type="region of interest" description="Disordered" evidence="1">
    <location>
        <begin position="150"/>
        <end position="169"/>
    </location>
</feature>